<comment type="caution">
    <text evidence="2">The sequence shown here is derived from an EMBL/GenBank/DDBJ whole genome shotgun (WGS) entry which is preliminary data.</text>
</comment>
<organism evidence="2 3">
    <name type="scientific">Paramuricea clavata</name>
    <name type="common">Red gorgonian</name>
    <name type="synonym">Violescent sea-whip</name>
    <dbReference type="NCBI Taxonomy" id="317549"/>
    <lineage>
        <taxon>Eukaryota</taxon>
        <taxon>Metazoa</taxon>
        <taxon>Cnidaria</taxon>
        <taxon>Anthozoa</taxon>
        <taxon>Octocorallia</taxon>
        <taxon>Malacalcyonacea</taxon>
        <taxon>Plexauridae</taxon>
        <taxon>Paramuricea</taxon>
    </lineage>
</organism>
<dbReference type="Proteomes" id="UP001152795">
    <property type="component" value="Unassembled WGS sequence"/>
</dbReference>
<evidence type="ECO:0000313" key="3">
    <source>
        <dbReference type="Proteomes" id="UP001152795"/>
    </source>
</evidence>
<feature type="non-terminal residue" evidence="2">
    <location>
        <position position="1"/>
    </location>
</feature>
<protein>
    <submittedName>
        <fullName evidence="2">Uncharacterized protein</fullName>
    </submittedName>
</protein>
<feature type="region of interest" description="Disordered" evidence="1">
    <location>
        <begin position="1"/>
        <end position="79"/>
    </location>
</feature>
<proteinExistence type="predicted"/>
<feature type="non-terminal residue" evidence="2">
    <location>
        <position position="79"/>
    </location>
</feature>
<evidence type="ECO:0000256" key="1">
    <source>
        <dbReference type="SAM" id="MobiDB-lite"/>
    </source>
</evidence>
<name>A0A6S7K3W8_PARCT</name>
<evidence type="ECO:0000313" key="2">
    <source>
        <dbReference type="EMBL" id="CAB4040095.1"/>
    </source>
</evidence>
<gene>
    <name evidence="2" type="ORF">PACLA_8A028679</name>
</gene>
<sequence length="79" mass="8444">VVEVPPSNVGRPLPPPPVSKTEPSSSRARPLPTAPDAVNTKGKQEVDLETQDTDKQQQTSSDQNKPSAPIKAWEEGSQS</sequence>
<accession>A0A6S7K3W8</accession>
<dbReference type="EMBL" id="CACRXK020026268">
    <property type="protein sequence ID" value="CAB4040095.1"/>
    <property type="molecule type" value="Genomic_DNA"/>
</dbReference>
<dbReference type="AlphaFoldDB" id="A0A6S7K3W8"/>
<reference evidence="2" key="1">
    <citation type="submission" date="2020-04" db="EMBL/GenBank/DDBJ databases">
        <authorList>
            <person name="Alioto T."/>
            <person name="Alioto T."/>
            <person name="Gomez Garrido J."/>
        </authorList>
    </citation>
    <scope>NUCLEOTIDE SEQUENCE</scope>
    <source>
        <strain evidence="2">A484AB</strain>
    </source>
</reference>
<keyword evidence="3" id="KW-1185">Reference proteome</keyword>